<protein>
    <recommendedName>
        <fullName evidence="4">Transmembrane protein</fullName>
    </recommendedName>
</protein>
<dbReference type="STRING" id="246404.A0A507EPV0"/>
<reference evidence="2 3" key="1">
    <citation type="journal article" date="2019" name="Sci. Rep.">
        <title>Comparative genomics of chytrid fungi reveal insights into the obligate biotrophic and pathogenic lifestyle of Synchytrium endobioticum.</title>
        <authorList>
            <person name="van de Vossenberg B.T.L.H."/>
            <person name="Warris S."/>
            <person name="Nguyen H.D.T."/>
            <person name="van Gent-Pelzer M.P.E."/>
            <person name="Joly D.L."/>
            <person name="van de Geest H.C."/>
            <person name="Bonants P.J.M."/>
            <person name="Smith D.S."/>
            <person name="Levesque C.A."/>
            <person name="van der Lee T.A.J."/>
        </authorList>
    </citation>
    <scope>NUCLEOTIDE SEQUENCE [LARGE SCALE GENOMIC DNA]</scope>
    <source>
        <strain evidence="2 3">CBS 675.73</strain>
    </source>
</reference>
<dbReference type="EMBL" id="QEAP01000456">
    <property type="protein sequence ID" value="TPX66113.1"/>
    <property type="molecule type" value="Genomic_DNA"/>
</dbReference>
<organism evidence="2 3">
    <name type="scientific">Chytriomyces confervae</name>
    <dbReference type="NCBI Taxonomy" id="246404"/>
    <lineage>
        <taxon>Eukaryota</taxon>
        <taxon>Fungi</taxon>
        <taxon>Fungi incertae sedis</taxon>
        <taxon>Chytridiomycota</taxon>
        <taxon>Chytridiomycota incertae sedis</taxon>
        <taxon>Chytridiomycetes</taxon>
        <taxon>Chytridiales</taxon>
        <taxon>Chytriomycetaceae</taxon>
        <taxon>Chytriomyces</taxon>
    </lineage>
</organism>
<keyword evidence="1" id="KW-1133">Transmembrane helix</keyword>
<dbReference type="InterPro" id="IPR027948">
    <property type="entry name" value="DUF4436"/>
</dbReference>
<name>A0A507EPV0_9FUNG</name>
<dbReference type="Proteomes" id="UP000320333">
    <property type="component" value="Unassembled WGS sequence"/>
</dbReference>
<keyword evidence="1" id="KW-0472">Membrane</keyword>
<dbReference type="OrthoDB" id="5594013at2759"/>
<dbReference type="AlphaFoldDB" id="A0A507EPV0"/>
<evidence type="ECO:0000256" key="1">
    <source>
        <dbReference type="SAM" id="Phobius"/>
    </source>
</evidence>
<gene>
    <name evidence="2" type="ORF">CcCBS67573_g07926</name>
</gene>
<keyword evidence="3" id="KW-1185">Reference proteome</keyword>
<evidence type="ECO:0000313" key="3">
    <source>
        <dbReference type="Proteomes" id="UP000320333"/>
    </source>
</evidence>
<evidence type="ECO:0008006" key="4">
    <source>
        <dbReference type="Google" id="ProtNLM"/>
    </source>
</evidence>
<sequence>MPPKWMNLRRLSGHTLFVVLFATAIIGSLVGIKIGSQEKTATNRRKFSSSFVDNNSLKTSTGTTPPVCADQRLDVVNIVVEVYNVNYAASQLQVSNSFLPCGSFVSRFDSFGSFISTNMGISIDSTAIQFASGQAMTNKTTNVYIEGDANNYPLDTFSVSFNVRGTFGGDSNPLPIIVYAFGQPLGYTLQLQVIGNSDNTAANVIVTASRNPTTIAFALAIMLLMWIMSLLAIALAYAVWTVPGKKVELPFIIFTVALLFAMPTVRTAMPNAPPIGVLADQMVTGWAMMLLSLAVISHFVNLLYHIYKDAKAAEREASQTGQSSSYMTGKVEDEAAAIARSEYMHYATRGEEPRLRL</sequence>
<accession>A0A507EPV0</accession>
<feature type="transmembrane region" description="Helical" evidence="1">
    <location>
        <begin position="247"/>
        <end position="265"/>
    </location>
</feature>
<feature type="transmembrane region" description="Helical" evidence="1">
    <location>
        <begin position="215"/>
        <end position="240"/>
    </location>
</feature>
<evidence type="ECO:0000313" key="2">
    <source>
        <dbReference type="EMBL" id="TPX66113.1"/>
    </source>
</evidence>
<dbReference type="Pfam" id="PF14494">
    <property type="entry name" value="DUF4436"/>
    <property type="match status" value="1"/>
</dbReference>
<comment type="caution">
    <text evidence="2">The sequence shown here is derived from an EMBL/GenBank/DDBJ whole genome shotgun (WGS) entry which is preliminary data.</text>
</comment>
<keyword evidence="1" id="KW-0812">Transmembrane</keyword>
<proteinExistence type="predicted"/>
<feature type="transmembrane region" description="Helical" evidence="1">
    <location>
        <begin position="285"/>
        <end position="307"/>
    </location>
</feature>